<gene>
    <name evidence="1" type="ORF">GALL_517650</name>
</gene>
<dbReference type="Gene3D" id="3.40.390.10">
    <property type="entry name" value="Collagenase (Catalytic Domain)"/>
    <property type="match status" value="1"/>
</dbReference>
<dbReference type="EMBL" id="MLJW01006443">
    <property type="protein sequence ID" value="OIQ66663.1"/>
    <property type="molecule type" value="Genomic_DNA"/>
</dbReference>
<dbReference type="GO" id="GO:0008237">
    <property type="term" value="F:metallopeptidase activity"/>
    <property type="evidence" value="ECO:0007669"/>
    <property type="project" value="InterPro"/>
</dbReference>
<dbReference type="AlphaFoldDB" id="A0A1J5PFR4"/>
<reference evidence="1" key="1">
    <citation type="submission" date="2016-10" db="EMBL/GenBank/DDBJ databases">
        <title>Sequence of Gallionella enrichment culture.</title>
        <authorList>
            <person name="Poehlein A."/>
            <person name="Muehling M."/>
            <person name="Daniel R."/>
        </authorList>
    </citation>
    <scope>NUCLEOTIDE SEQUENCE</scope>
</reference>
<sequence length="266" mass="30092">MLFFVVSLMAFKLHASGLQEDSFGVKNDTSKSAPMSELEKYPAFFTKHNDADGILIMGSNKVSDTSFVIAKSIVIKMLAKIPEVKKAMINNHTQIILVAHNEEFSDIPEFKGFDTMRDQDGNILDKRLRGLSLAGKNLFMSCGEETLLCSSNDNHRGENIFVHEFAHTIANLGINVVDTTFLSTLKGIYNRAKNKQLWKNTYAMASFQEYFAEGVQCWFNVCKKSIPGDGVYNEIGRRSELKFYDPELYNLLSKYFFPDDSIRACN</sequence>
<organism evidence="1">
    <name type="scientific">mine drainage metagenome</name>
    <dbReference type="NCBI Taxonomy" id="410659"/>
    <lineage>
        <taxon>unclassified sequences</taxon>
        <taxon>metagenomes</taxon>
        <taxon>ecological metagenomes</taxon>
    </lineage>
</organism>
<dbReference type="SUPFAM" id="SSF55486">
    <property type="entry name" value="Metalloproteases ('zincins'), catalytic domain"/>
    <property type="match status" value="1"/>
</dbReference>
<comment type="caution">
    <text evidence="1">The sequence shown here is derived from an EMBL/GenBank/DDBJ whole genome shotgun (WGS) entry which is preliminary data.</text>
</comment>
<evidence type="ECO:0000313" key="1">
    <source>
        <dbReference type="EMBL" id="OIQ66663.1"/>
    </source>
</evidence>
<accession>A0A1J5PFR4</accession>
<protein>
    <submittedName>
        <fullName evidence="1">Uncharacterized protein</fullName>
    </submittedName>
</protein>
<dbReference type="InterPro" id="IPR024079">
    <property type="entry name" value="MetalloPept_cat_dom_sf"/>
</dbReference>
<proteinExistence type="predicted"/>
<name>A0A1J5PFR4_9ZZZZ</name>